<feature type="transmembrane region" description="Helical" evidence="2">
    <location>
        <begin position="171"/>
        <end position="191"/>
    </location>
</feature>
<accession>A0A1V2LCH1</accession>
<feature type="compositionally biased region" description="Basic and acidic residues" evidence="1">
    <location>
        <begin position="213"/>
        <end position="231"/>
    </location>
</feature>
<dbReference type="VEuPathDB" id="FungiDB:BON22_0194"/>
<dbReference type="AlphaFoldDB" id="A0A1V2LCH1"/>
<organism evidence="4 5">
    <name type="scientific">Cyberlindnera fabianii</name>
    <name type="common">Yeast</name>
    <name type="synonym">Hansenula fabianii</name>
    <dbReference type="NCBI Taxonomy" id="36022"/>
    <lineage>
        <taxon>Eukaryota</taxon>
        <taxon>Fungi</taxon>
        <taxon>Dikarya</taxon>
        <taxon>Ascomycota</taxon>
        <taxon>Saccharomycotina</taxon>
        <taxon>Saccharomycetes</taxon>
        <taxon>Phaffomycetales</taxon>
        <taxon>Phaffomycetaceae</taxon>
        <taxon>Cyberlindnera</taxon>
    </lineage>
</organism>
<proteinExistence type="predicted"/>
<feature type="transmembrane region" description="Helical" evidence="2">
    <location>
        <begin position="75"/>
        <end position="96"/>
    </location>
</feature>
<dbReference type="STRING" id="36022.A0A1V2LCH1"/>
<dbReference type="InterPro" id="IPR007065">
    <property type="entry name" value="HPP"/>
</dbReference>
<protein>
    <recommendedName>
        <fullName evidence="3">HPP transmembrane region domain-containing protein</fullName>
    </recommendedName>
</protein>
<feature type="transmembrane region" description="Helical" evidence="2">
    <location>
        <begin position="102"/>
        <end position="122"/>
    </location>
</feature>
<dbReference type="PANTHER" id="PTHR33741:SF5">
    <property type="entry name" value="TRANSMEMBRANE PROTEIN DDB_G0269096-RELATED"/>
    <property type="match status" value="1"/>
</dbReference>
<dbReference type="OMA" id="LCFNASQ"/>
<evidence type="ECO:0000256" key="1">
    <source>
        <dbReference type="SAM" id="MobiDB-lite"/>
    </source>
</evidence>
<evidence type="ECO:0000313" key="4">
    <source>
        <dbReference type="EMBL" id="ONH69557.1"/>
    </source>
</evidence>
<dbReference type="PANTHER" id="PTHR33741">
    <property type="entry name" value="TRANSMEMBRANE PROTEIN DDB_G0269096-RELATED"/>
    <property type="match status" value="1"/>
</dbReference>
<reference evidence="5" key="1">
    <citation type="journal article" date="2017" name="Genome Announc.">
        <title>Genome sequences of Cyberlindnera fabianii 65, Pichia kudriavzevii 129, and Saccharomyces cerevisiae 131 isolated from fermented masau fruits in Zimbabwe.</title>
        <authorList>
            <person name="van Rijswijck I.M.H."/>
            <person name="Derks M.F.L."/>
            <person name="Abee T."/>
            <person name="de Ridder D."/>
            <person name="Smid E.J."/>
        </authorList>
    </citation>
    <scope>NUCLEOTIDE SEQUENCE [LARGE SCALE GENOMIC DNA]</scope>
    <source>
        <strain evidence="5">65</strain>
    </source>
</reference>
<feature type="transmembrane region" description="Helical" evidence="2">
    <location>
        <begin position="129"/>
        <end position="151"/>
    </location>
</feature>
<comment type="caution">
    <text evidence="4">The sequence shown here is derived from an EMBL/GenBank/DDBJ whole genome shotgun (WGS) entry which is preliminary data.</text>
</comment>
<keyword evidence="2" id="KW-0812">Transmembrane</keyword>
<keyword evidence="2" id="KW-0472">Membrane</keyword>
<dbReference type="Proteomes" id="UP000189513">
    <property type="component" value="Unassembled WGS sequence"/>
</dbReference>
<dbReference type="InterPro" id="IPR058581">
    <property type="entry name" value="TM_HPP"/>
</dbReference>
<keyword evidence="2" id="KW-1133">Transmembrane helix</keyword>
<feature type="transmembrane region" description="Helical" evidence="2">
    <location>
        <begin position="41"/>
        <end position="63"/>
    </location>
</feature>
<dbReference type="EMBL" id="MPUK01000001">
    <property type="protein sequence ID" value="ONH69557.1"/>
    <property type="molecule type" value="Genomic_DNA"/>
</dbReference>
<feature type="region of interest" description="Disordered" evidence="1">
    <location>
        <begin position="213"/>
        <end position="232"/>
    </location>
</feature>
<evidence type="ECO:0000256" key="2">
    <source>
        <dbReference type="SAM" id="Phobius"/>
    </source>
</evidence>
<sequence>MFTFTVDKVLNPYIPRSIVPRLPPFIGRWLGQHKPCPIPDYILWLDILIGSFCSILLIEGLFMHVPIFENHHAPIIIASYGASAVLAFNCNGVPLAQPRNILFGHFISALIGVCLQKLFALSEPGREHFYVGGALAVGLSSVAMLITNTVHPPSGASALIPVVDAEIRKMGWWYLPAHLVSSVLMIAVACITNNVLRKYPTHWWTAYTKPEPEPIHDEEKRVTPSDTEKTQTAEACAGDSADVLTNHIVITGEDLILPSGVGFTEEEMGWLKVLQSKVTATSH</sequence>
<evidence type="ECO:0000259" key="3">
    <source>
        <dbReference type="Pfam" id="PF04982"/>
    </source>
</evidence>
<dbReference type="Pfam" id="PF04982">
    <property type="entry name" value="TM_HPP"/>
    <property type="match status" value="1"/>
</dbReference>
<feature type="domain" description="HPP transmembrane region" evidence="3">
    <location>
        <begin position="44"/>
        <end position="200"/>
    </location>
</feature>
<evidence type="ECO:0000313" key="5">
    <source>
        <dbReference type="Proteomes" id="UP000189513"/>
    </source>
</evidence>
<gene>
    <name evidence="4" type="ORF">BON22_0194</name>
</gene>
<keyword evidence="5" id="KW-1185">Reference proteome</keyword>
<name>A0A1V2LCH1_CYBFA</name>